<dbReference type="Proteomes" id="UP000051450">
    <property type="component" value="Unassembled WGS sequence"/>
</dbReference>
<evidence type="ECO:0000313" key="2">
    <source>
        <dbReference type="EMBL" id="KRK46624.1"/>
    </source>
</evidence>
<name>A0A0R1HJQ1_9LACO</name>
<dbReference type="OrthoDB" id="2146354at2"/>
<dbReference type="STRING" id="1423719.FC66_GL000248"/>
<accession>A0A0R1HJQ1</accession>
<dbReference type="Pfam" id="PF14493">
    <property type="entry name" value="HTH_40"/>
    <property type="match status" value="1"/>
</dbReference>
<dbReference type="EMBL" id="AZDI01000001">
    <property type="protein sequence ID" value="KRK46624.1"/>
    <property type="molecule type" value="Genomic_DNA"/>
</dbReference>
<protein>
    <recommendedName>
        <fullName evidence="1">Helicase Helix-turn-helix domain-containing protein</fullName>
    </recommendedName>
</protein>
<evidence type="ECO:0000259" key="1">
    <source>
        <dbReference type="Pfam" id="PF14493"/>
    </source>
</evidence>
<feature type="domain" description="Helicase Helix-turn-helix" evidence="1">
    <location>
        <begin position="246"/>
        <end position="333"/>
    </location>
</feature>
<organism evidence="2 3">
    <name type="scientific">Dellaglioa algida DSM 15638</name>
    <dbReference type="NCBI Taxonomy" id="1423719"/>
    <lineage>
        <taxon>Bacteria</taxon>
        <taxon>Bacillati</taxon>
        <taxon>Bacillota</taxon>
        <taxon>Bacilli</taxon>
        <taxon>Lactobacillales</taxon>
        <taxon>Lactobacillaceae</taxon>
        <taxon>Dellaglioa</taxon>
    </lineage>
</organism>
<dbReference type="RefSeq" id="WP_057973566.1">
    <property type="nucleotide sequence ID" value="NZ_AZDI01000001.1"/>
</dbReference>
<dbReference type="PATRIC" id="fig|1423719.4.peg.250"/>
<keyword evidence="3" id="KW-1185">Reference proteome</keyword>
<gene>
    <name evidence="2" type="ORF">FC66_GL000248</name>
</gene>
<evidence type="ECO:0000313" key="3">
    <source>
        <dbReference type="Proteomes" id="UP000051450"/>
    </source>
</evidence>
<reference evidence="2 3" key="1">
    <citation type="journal article" date="2015" name="Genome Announc.">
        <title>Expanding the biotechnology potential of lactobacilli through comparative genomics of 213 strains and associated genera.</title>
        <authorList>
            <person name="Sun Z."/>
            <person name="Harris H.M."/>
            <person name="McCann A."/>
            <person name="Guo C."/>
            <person name="Argimon S."/>
            <person name="Zhang W."/>
            <person name="Yang X."/>
            <person name="Jeffery I.B."/>
            <person name="Cooney J.C."/>
            <person name="Kagawa T.F."/>
            <person name="Liu W."/>
            <person name="Song Y."/>
            <person name="Salvetti E."/>
            <person name="Wrobel A."/>
            <person name="Rasinkangas P."/>
            <person name="Parkhill J."/>
            <person name="Rea M.C."/>
            <person name="O'Sullivan O."/>
            <person name="Ritari J."/>
            <person name="Douillard F.P."/>
            <person name="Paul Ross R."/>
            <person name="Yang R."/>
            <person name="Briner A.E."/>
            <person name="Felis G.E."/>
            <person name="de Vos W.M."/>
            <person name="Barrangou R."/>
            <person name="Klaenhammer T.R."/>
            <person name="Caufield P.W."/>
            <person name="Cui Y."/>
            <person name="Zhang H."/>
            <person name="O'Toole P.W."/>
        </authorList>
    </citation>
    <scope>NUCLEOTIDE SEQUENCE [LARGE SCALE GENOMIC DNA]</scope>
    <source>
        <strain evidence="2 3">DSM 15638</strain>
    </source>
</reference>
<sequence>MIEDYILQMFQEDPRRPNVVYSIIIGRNTVSNIYWGMRYNLLDYFGMDPQFSNMLFRENIVKLQKNKLLDENEVGVKLTSLGLERKKKLKKSLYQVKYPKLMNQYRLNEWSETLTLAIQVISELSFTNRHYYPIMTSELTKFNIKRWLSNNVKEKLVSQVHSELELFIKELDTNAELIFMNKLIGHQLNGLTNKQLAIELTLSEIETDLIYRDTMNYFASWIEQQEQSVFKELVQLIRNKGIISESAQDTMKFINAGLSVNNIARKRQLKKSTINEHLLELAMFDDKFPYQLFLTSELVGILTKIIGGNIDQYSFQEIQEKIPEIDFFDYRLYQIYRSKNG</sequence>
<dbReference type="AlphaFoldDB" id="A0A0R1HJQ1"/>
<comment type="caution">
    <text evidence="2">The sequence shown here is derived from an EMBL/GenBank/DDBJ whole genome shotgun (WGS) entry which is preliminary data.</text>
</comment>
<dbReference type="InterPro" id="IPR029491">
    <property type="entry name" value="Helicase_HTH"/>
</dbReference>
<proteinExistence type="predicted"/>